<dbReference type="AlphaFoldDB" id="A0A2A7AYI4"/>
<comment type="caution">
    <text evidence="1">The sequence shown here is derived from an EMBL/GenBank/DDBJ whole genome shotgun (WGS) entry which is preliminary data.</text>
</comment>
<organism evidence="1 2">
    <name type="scientific">Faecalibacterium prausnitzii</name>
    <dbReference type="NCBI Taxonomy" id="853"/>
    <lineage>
        <taxon>Bacteria</taxon>
        <taxon>Bacillati</taxon>
        <taxon>Bacillota</taxon>
        <taxon>Clostridia</taxon>
        <taxon>Eubacteriales</taxon>
        <taxon>Oscillospiraceae</taxon>
        <taxon>Faecalibacterium</taxon>
    </lineage>
</organism>
<evidence type="ECO:0000313" key="2">
    <source>
        <dbReference type="Proteomes" id="UP000220480"/>
    </source>
</evidence>
<proteinExistence type="predicted"/>
<reference evidence="1 2" key="1">
    <citation type="journal article" date="2017" name="Front. Microbiol.">
        <title>New Insights into the Diversity of the Genus Faecalibacterium.</title>
        <authorList>
            <person name="Benevides L."/>
            <person name="Burman S."/>
            <person name="Martin R."/>
            <person name="Robert V."/>
            <person name="Thomas M."/>
            <person name="Miquel S."/>
            <person name="Chain F."/>
            <person name="Sokol H."/>
            <person name="Bermudez-Humaran L.G."/>
            <person name="Morrison M."/>
            <person name="Langella P."/>
            <person name="Azevedo V.A."/>
            <person name="Chatel J.M."/>
            <person name="Soares S."/>
        </authorList>
    </citation>
    <scope>NUCLEOTIDE SEQUENCE [LARGE SCALE GENOMIC DNA]</scope>
    <source>
        <strain evidence="1 2">CNCM I 4644</strain>
    </source>
</reference>
<name>A0A2A7AYI4_9FIRM</name>
<dbReference type="RefSeq" id="WP_097779363.1">
    <property type="nucleotide sequence ID" value="NZ_NMTZ01000018.1"/>
</dbReference>
<evidence type="ECO:0000313" key="1">
    <source>
        <dbReference type="EMBL" id="PDX84102.1"/>
    </source>
</evidence>
<dbReference type="Proteomes" id="UP000220480">
    <property type="component" value="Unassembled WGS sequence"/>
</dbReference>
<protein>
    <recommendedName>
        <fullName evidence="3">HipA-like C-terminal domain-containing protein</fullName>
    </recommendedName>
</protein>
<sequence>MESIDLNKIPVQETEGHTSKGNQLKWKLGDQWYKADHMGYEGLSEVLVSRLLHKAELKYPFVEYHPVEIVYKGQILLGCRSKNFLKENQKLIPLEKLYRQNTGKSLALSLVEFPEVPNRIRYTVEQVEKYTGLHDFGKYLTAMLELDAFFLNEDRHTNNIAVLYDTEKDCYELSPIFDQGLSLLADTSYDFSLEQPLEDCIKRVEAKPFHSSFVQQVDAAEELYGIQIHFNFGAKEVQKELQMLNEGYSEEIIMRVERLLREQMRRYAYLMD</sequence>
<dbReference type="EMBL" id="NMTZ01000018">
    <property type="protein sequence ID" value="PDX84102.1"/>
    <property type="molecule type" value="Genomic_DNA"/>
</dbReference>
<gene>
    <name evidence="1" type="ORF">CGS59_06700</name>
</gene>
<accession>A0A2A7AYI4</accession>
<evidence type="ECO:0008006" key="3">
    <source>
        <dbReference type="Google" id="ProtNLM"/>
    </source>
</evidence>
<dbReference type="Gene3D" id="1.10.1070.20">
    <property type="match status" value="1"/>
</dbReference>